<dbReference type="AlphaFoldDB" id="A0A0B7G3V6"/>
<name>A0A0B7G3V6_THACB</name>
<protein>
    <submittedName>
        <fullName evidence="2">Uncharacterized protein</fullName>
    </submittedName>
</protein>
<dbReference type="EMBL" id="LN679108">
    <property type="protein sequence ID" value="CEL63799.1"/>
    <property type="molecule type" value="Genomic_DNA"/>
</dbReference>
<dbReference type="Proteomes" id="UP000059188">
    <property type="component" value="Unassembled WGS sequence"/>
</dbReference>
<evidence type="ECO:0000313" key="2">
    <source>
        <dbReference type="EMBL" id="CEL63799.1"/>
    </source>
</evidence>
<feature type="transmembrane region" description="Helical" evidence="1">
    <location>
        <begin position="42"/>
        <end position="62"/>
    </location>
</feature>
<keyword evidence="3" id="KW-1185">Reference proteome</keyword>
<accession>A0A0B7G3V6</accession>
<proteinExistence type="predicted"/>
<keyword evidence="1" id="KW-1133">Transmembrane helix</keyword>
<evidence type="ECO:0000313" key="3">
    <source>
        <dbReference type="Proteomes" id="UP000059188"/>
    </source>
</evidence>
<gene>
    <name evidence="2" type="ORF">RSOLAG1IB_05562</name>
</gene>
<keyword evidence="1" id="KW-0472">Membrane</keyword>
<organism evidence="2 3">
    <name type="scientific">Thanatephorus cucumeris (strain AG1-IB / isolate 7/3/14)</name>
    <name type="common">Lettuce bottom rot fungus</name>
    <name type="synonym">Rhizoctonia solani</name>
    <dbReference type="NCBI Taxonomy" id="1108050"/>
    <lineage>
        <taxon>Eukaryota</taxon>
        <taxon>Fungi</taxon>
        <taxon>Dikarya</taxon>
        <taxon>Basidiomycota</taxon>
        <taxon>Agaricomycotina</taxon>
        <taxon>Agaricomycetes</taxon>
        <taxon>Cantharellales</taxon>
        <taxon>Ceratobasidiaceae</taxon>
        <taxon>Rhizoctonia</taxon>
        <taxon>Rhizoctonia solani AG-1</taxon>
    </lineage>
</organism>
<evidence type="ECO:0000256" key="1">
    <source>
        <dbReference type="SAM" id="Phobius"/>
    </source>
</evidence>
<keyword evidence="1" id="KW-0812">Transmembrane</keyword>
<reference evidence="2 3" key="1">
    <citation type="submission" date="2014-11" db="EMBL/GenBank/DDBJ databases">
        <authorList>
            <person name="Wibberg Daniel"/>
        </authorList>
    </citation>
    <scope>NUCLEOTIDE SEQUENCE [LARGE SCALE GENOMIC DNA]</scope>
    <source>
        <strain evidence="2">Rhizoctonia solani AG1-IB 7/3/14</strain>
    </source>
</reference>
<sequence>MNAVGPRDVDVVGAGSDIWWIIRTVYAPDHRDPADLTFVRKILVLSMHISLFTLAMTSVLWARRLHIEITRMVVSSARLVHEPQVVCAKEILGHWQRISAH</sequence>